<proteinExistence type="inferred from homology"/>
<evidence type="ECO:0000313" key="3">
    <source>
        <dbReference type="Proteomes" id="UP000019478"/>
    </source>
</evidence>
<sequence length="333" mass="37249">MSSAATLTDYAELLGPAEAGTLEGNAWQVWNKAGAGQAKDRLGALNLLTPATILQARDEIQKGIRVQLDWSLENLDVALANRQKLVQKVIDYYQVNGKYVHDDVLTFNTQIGSQWDGFGHYAEQSTGTFYNNVKYAEIAPSKNEFLGIHNWCNSGGIVGRGVLLDYVHYREARGLELPDPWTRHEVPIAELDQVAAFQNVTFKPGDILLVRLGFVRRYEQASPKERQEAMDRKPCAAIGIQANEQSRDWLWNHHFSAVAGDTLTFEAYPFDSTGIVLHEYLLPRFGMPIGEMFNLEQLSEVCKAEKRWEFFFTSAPLNVPGGFASPPNAIAVL</sequence>
<dbReference type="SUPFAM" id="SSF102198">
    <property type="entry name" value="Putative cyclase"/>
    <property type="match status" value="1"/>
</dbReference>
<gene>
    <name evidence="2" type="ORF">A1O3_00270</name>
</gene>
<evidence type="ECO:0008006" key="4">
    <source>
        <dbReference type="Google" id="ProtNLM"/>
    </source>
</evidence>
<dbReference type="AlphaFoldDB" id="W9YPX3"/>
<dbReference type="Proteomes" id="UP000019478">
    <property type="component" value="Unassembled WGS sequence"/>
</dbReference>
<dbReference type="Pfam" id="PF04199">
    <property type="entry name" value="Cyclase"/>
    <property type="match status" value="1"/>
</dbReference>
<comment type="similarity">
    <text evidence="1">Belongs to the Cyclase 1 superfamily.</text>
</comment>
<dbReference type="GO" id="GO:0019441">
    <property type="term" value="P:L-tryptophan catabolic process to kynurenine"/>
    <property type="evidence" value="ECO:0007669"/>
    <property type="project" value="InterPro"/>
</dbReference>
<dbReference type="InterPro" id="IPR007325">
    <property type="entry name" value="KFase/CYL"/>
</dbReference>
<dbReference type="Gene3D" id="3.50.30.50">
    <property type="entry name" value="Putative cyclase"/>
    <property type="match status" value="1"/>
</dbReference>
<evidence type="ECO:0000256" key="1">
    <source>
        <dbReference type="ARBA" id="ARBA00007865"/>
    </source>
</evidence>
<evidence type="ECO:0000313" key="2">
    <source>
        <dbReference type="EMBL" id="EXJ91720.1"/>
    </source>
</evidence>
<name>W9YPX3_9EURO</name>
<dbReference type="HOGENOM" id="CLU_030671_1_0_1"/>
<keyword evidence="3" id="KW-1185">Reference proteome</keyword>
<dbReference type="EMBL" id="AMGY01000001">
    <property type="protein sequence ID" value="EXJ91720.1"/>
    <property type="molecule type" value="Genomic_DNA"/>
</dbReference>
<dbReference type="PANTHER" id="PTHR34861">
    <property type="match status" value="1"/>
</dbReference>
<dbReference type="GeneID" id="19164410"/>
<organism evidence="2 3">
    <name type="scientific">Capronia epimyces CBS 606.96</name>
    <dbReference type="NCBI Taxonomy" id="1182542"/>
    <lineage>
        <taxon>Eukaryota</taxon>
        <taxon>Fungi</taxon>
        <taxon>Dikarya</taxon>
        <taxon>Ascomycota</taxon>
        <taxon>Pezizomycotina</taxon>
        <taxon>Eurotiomycetes</taxon>
        <taxon>Chaetothyriomycetidae</taxon>
        <taxon>Chaetothyriales</taxon>
        <taxon>Herpotrichiellaceae</taxon>
        <taxon>Capronia</taxon>
    </lineage>
</organism>
<accession>W9YPX3</accession>
<protein>
    <recommendedName>
        <fullName evidence="4">Cyclase</fullName>
    </recommendedName>
</protein>
<comment type="caution">
    <text evidence="2">The sequence shown here is derived from an EMBL/GenBank/DDBJ whole genome shotgun (WGS) entry which is preliminary data.</text>
</comment>
<dbReference type="GO" id="GO:0004061">
    <property type="term" value="F:arylformamidase activity"/>
    <property type="evidence" value="ECO:0007669"/>
    <property type="project" value="InterPro"/>
</dbReference>
<dbReference type="RefSeq" id="XP_007728610.1">
    <property type="nucleotide sequence ID" value="XM_007730420.1"/>
</dbReference>
<dbReference type="OrthoDB" id="5396at2759"/>
<dbReference type="InterPro" id="IPR037175">
    <property type="entry name" value="KFase_sf"/>
</dbReference>
<reference evidence="2 3" key="1">
    <citation type="submission" date="2013-03" db="EMBL/GenBank/DDBJ databases">
        <title>The Genome Sequence of Capronia epimyces CBS 606.96.</title>
        <authorList>
            <consortium name="The Broad Institute Genomics Platform"/>
            <person name="Cuomo C."/>
            <person name="de Hoog S."/>
            <person name="Gorbushina A."/>
            <person name="Walker B."/>
            <person name="Young S.K."/>
            <person name="Zeng Q."/>
            <person name="Gargeya S."/>
            <person name="Fitzgerald M."/>
            <person name="Haas B."/>
            <person name="Abouelleil A."/>
            <person name="Allen A.W."/>
            <person name="Alvarado L."/>
            <person name="Arachchi H.M."/>
            <person name="Berlin A.M."/>
            <person name="Chapman S.B."/>
            <person name="Gainer-Dewar J."/>
            <person name="Goldberg J."/>
            <person name="Griggs A."/>
            <person name="Gujja S."/>
            <person name="Hansen M."/>
            <person name="Howarth C."/>
            <person name="Imamovic A."/>
            <person name="Ireland A."/>
            <person name="Larimer J."/>
            <person name="McCowan C."/>
            <person name="Murphy C."/>
            <person name="Pearson M."/>
            <person name="Poon T.W."/>
            <person name="Priest M."/>
            <person name="Roberts A."/>
            <person name="Saif S."/>
            <person name="Shea T."/>
            <person name="Sisk P."/>
            <person name="Sykes S."/>
            <person name="Wortman J."/>
            <person name="Nusbaum C."/>
            <person name="Birren B."/>
        </authorList>
    </citation>
    <scope>NUCLEOTIDE SEQUENCE [LARGE SCALE GENOMIC DNA]</scope>
    <source>
        <strain evidence="2 3">CBS 606.96</strain>
    </source>
</reference>
<dbReference type="PANTHER" id="PTHR34861:SF10">
    <property type="entry name" value="CYCLASE"/>
    <property type="match status" value="1"/>
</dbReference>
<dbReference type="eggNOG" id="ENOG502RXQJ">
    <property type="taxonomic scope" value="Eukaryota"/>
</dbReference>